<dbReference type="NCBIfam" id="NF003977">
    <property type="entry name" value="PRK05470.1-1"/>
    <property type="match status" value="1"/>
</dbReference>
<feature type="transmembrane region" description="Helical" evidence="5">
    <location>
        <begin position="12"/>
        <end position="39"/>
    </location>
</feature>
<dbReference type="AlphaFoldDB" id="A0A380MU73"/>
<dbReference type="EMBL" id="UHIC01000001">
    <property type="protein sequence ID" value="SUO95473.1"/>
    <property type="molecule type" value="Genomic_DNA"/>
</dbReference>
<sequence length="116" mass="13326">MSQHKHLKPLYWGIFSAGGTIAALSLASIIAVICIALPLRWLGTPEEFYFNLHEWVANKFIFLILAGIIFTLLWHGVHRFYYILHDMHIHVGNRTRLSLYGFAVVAFVITLLVGWF</sequence>
<dbReference type="InterPro" id="IPR034804">
    <property type="entry name" value="SQR/QFR_C/D"/>
</dbReference>
<keyword evidence="1" id="KW-1003">Cell membrane</keyword>
<keyword evidence="3 5" id="KW-1133">Transmembrane helix</keyword>
<keyword evidence="7" id="KW-1185">Reference proteome</keyword>
<evidence type="ECO:0000256" key="5">
    <source>
        <dbReference type="SAM" id="Phobius"/>
    </source>
</evidence>
<gene>
    <name evidence="6" type="primary">frdD</name>
    <name evidence="6" type="ORF">NCTC13337_01371</name>
</gene>
<evidence type="ECO:0000313" key="7">
    <source>
        <dbReference type="Proteomes" id="UP000254601"/>
    </source>
</evidence>
<protein>
    <submittedName>
        <fullName evidence="6">Fumarate reductase 13 kDa hydrophobic protein</fullName>
    </submittedName>
</protein>
<organism evidence="6 7">
    <name type="scientific">Suttonella ornithocola</name>
    <dbReference type="NCBI Taxonomy" id="279832"/>
    <lineage>
        <taxon>Bacteria</taxon>
        <taxon>Pseudomonadati</taxon>
        <taxon>Pseudomonadota</taxon>
        <taxon>Gammaproteobacteria</taxon>
        <taxon>Cardiobacteriales</taxon>
        <taxon>Cardiobacteriaceae</taxon>
        <taxon>Suttonella</taxon>
    </lineage>
</organism>
<dbReference type="Pfam" id="PF02313">
    <property type="entry name" value="Fumarate_red_D"/>
    <property type="match status" value="1"/>
</dbReference>
<dbReference type="RefSeq" id="WP_072576339.1">
    <property type="nucleotide sequence ID" value="NZ_LWHB01000064.1"/>
</dbReference>
<evidence type="ECO:0000313" key="6">
    <source>
        <dbReference type="EMBL" id="SUO95473.1"/>
    </source>
</evidence>
<dbReference type="SUPFAM" id="SSF81343">
    <property type="entry name" value="Fumarate reductase respiratory complex transmembrane subunits"/>
    <property type="match status" value="1"/>
</dbReference>
<feature type="transmembrane region" description="Helical" evidence="5">
    <location>
        <begin position="59"/>
        <end position="77"/>
    </location>
</feature>
<evidence type="ECO:0000256" key="2">
    <source>
        <dbReference type="ARBA" id="ARBA00022692"/>
    </source>
</evidence>
<evidence type="ECO:0000256" key="3">
    <source>
        <dbReference type="ARBA" id="ARBA00022989"/>
    </source>
</evidence>
<dbReference type="GO" id="GO:0006106">
    <property type="term" value="P:fumarate metabolic process"/>
    <property type="evidence" value="ECO:0007669"/>
    <property type="project" value="InterPro"/>
</dbReference>
<reference evidence="6 7" key="1">
    <citation type="submission" date="2018-06" db="EMBL/GenBank/DDBJ databases">
        <authorList>
            <consortium name="Pathogen Informatics"/>
            <person name="Doyle S."/>
        </authorList>
    </citation>
    <scope>NUCLEOTIDE SEQUENCE [LARGE SCALE GENOMIC DNA]</scope>
    <source>
        <strain evidence="6 7">NCTC13337</strain>
    </source>
</reference>
<evidence type="ECO:0000256" key="4">
    <source>
        <dbReference type="ARBA" id="ARBA00023136"/>
    </source>
</evidence>
<keyword evidence="2 5" id="KW-0812">Transmembrane</keyword>
<dbReference type="GO" id="GO:0016020">
    <property type="term" value="C:membrane"/>
    <property type="evidence" value="ECO:0007669"/>
    <property type="project" value="InterPro"/>
</dbReference>
<feature type="transmembrane region" description="Helical" evidence="5">
    <location>
        <begin position="97"/>
        <end position="115"/>
    </location>
</feature>
<dbReference type="Gene3D" id="1.20.1300.10">
    <property type="entry name" value="Fumarate reductase/succinate dehydrogenase, transmembrane subunit"/>
    <property type="match status" value="1"/>
</dbReference>
<dbReference type="InterPro" id="IPR003418">
    <property type="entry name" value="Fumarate_red_D"/>
</dbReference>
<dbReference type="Proteomes" id="UP000254601">
    <property type="component" value="Unassembled WGS sequence"/>
</dbReference>
<keyword evidence="4 5" id="KW-0472">Membrane</keyword>
<name>A0A380MU73_9GAMM</name>
<accession>A0A380MU73</accession>
<evidence type="ECO:0000256" key="1">
    <source>
        <dbReference type="ARBA" id="ARBA00022475"/>
    </source>
</evidence>
<dbReference type="OrthoDB" id="9804636at2"/>
<proteinExistence type="predicted"/>